<keyword evidence="1" id="KW-0812">Transmembrane</keyword>
<keyword evidence="1" id="KW-1133">Transmembrane helix</keyword>
<gene>
    <name evidence="2" type="ORF">HanXRQr2_Chr01g0033641</name>
</gene>
<feature type="transmembrane region" description="Helical" evidence="1">
    <location>
        <begin position="12"/>
        <end position="33"/>
    </location>
</feature>
<dbReference type="Gramene" id="mRNA:HanXRQr2_Chr01g0033641">
    <property type="protein sequence ID" value="mRNA:HanXRQr2_Chr01g0033641"/>
    <property type="gene ID" value="HanXRQr2_Chr01g0033641"/>
</dbReference>
<dbReference type="AlphaFoldDB" id="A0A9K3JYE0"/>
<organism evidence="2 3">
    <name type="scientific">Helianthus annuus</name>
    <name type="common">Common sunflower</name>
    <dbReference type="NCBI Taxonomy" id="4232"/>
    <lineage>
        <taxon>Eukaryota</taxon>
        <taxon>Viridiplantae</taxon>
        <taxon>Streptophyta</taxon>
        <taxon>Embryophyta</taxon>
        <taxon>Tracheophyta</taxon>
        <taxon>Spermatophyta</taxon>
        <taxon>Magnoliopsida</taxon>
        <taxon>eudicotyledons</taxon>
        <taxon>Gunneridae</taxon>
        <taxon>Pentapetalae</taxon>
        <taxon>asterids</taxon>
        <taxon>campanulids</taxon>
        <taxon>Asterales</taxon>
        <taxon>Asteraceae</taxon>
        <taxon>Asteroideae</taxon>
        <taxon>Heliantheae alliance</taxon>
        <taxon>Heliantheae</taxon>
        <taxon>Helianthus</taxon>
    </lineage>
</organism>
<reference evidence="2" key="2">
    <citation type="submission" date="2020-06" db="EMBL/GenBank/DDBJ databases">
        <title>Helianthus annuus Genome sequencing and assembly Release 2.</title>
        <authorList>
            <person name="Gouzy J."/>
            <person name="Langlade N."/>
            <person name="Munos S."/>
        </authorList>
    </citation>
    <scope>NUCLEOTIDE SEQUENCE</scope>
    <source>
        <tissue evidence="2">Leaves</tissue>
    </source>
</reference>
<keyword evidence="1" id="KW-0472">Membrane</keyword>
<sequence length="67" mass="7822">MIKCFPVIPLKLAVYIFLVGGTGFTLLLIFLLVTVFILFVFFLFVLPFASIFFPFFFTIFFQVRIIN</sequence>
<keyword evidence="3" id="KW-1185">Reference proteome</keyword>
<evidence type="ECO:0000256" key="1">
    <source>
        <dbReference type="SAM" id="Phobius"/>
    </source>
</evidence>
<reference evidence="2" key="1">
    <citation type="journal article" date="2017" name="Nature">
        <title>The sunflower genome provides insights into oil metabolism, flowering and Asterid evolution.</title>
        <authorList>
            <person name="Badouin H."/>
            <person name="Gouzy J."/>
            <person name="Grassa C.J."/>
            <person name="Murat F."/>
            <person name="Staton S.E."/>
            <person name="Cottret L."/>
            <person name="Lelandais-Briere C."/>
            <person name="Owens G.L."/>
            <person name="Carrere S."/>
            <person name="Mayjonade B."/>
            <person name="Legrand L."/>
            <person name="Gill N."/>
            <person name="Kane N.C."/>
            <person name="Bowers J.E."/>
            <person name="Hubner S."/>
            <person name="Bellec A."/>
            <person name="Berard A."/>
            <person name="Berges H."/>
            <person name="Blanchet N."/>
            <person name="Boniface M.C."/>
            <person name="Brunel D."/>
            <person name="Catrice O."/>
            <person name="Chaidir N."/>
            <person name="Claudel C."/>
            <person name="Donnadieu C."/>
            <person name="Faraut T."/>
            <person name="Fievet G."/>
            <person name="Helmstetter N."/>
            <person name="King M."/>
            <person name="Knapp S.J."/>
            <person name="Lai Z."/>
            <person name="Le Paslier M.C."/>
            <person name="Lippi Y."/>
            <person name="Lorenzon L."/>
            <person name="Mandel J.R."/>
            <person name="Marage G."/>
            <person name="Marchand G."/>
            <person name="Marquand E."/>
            <person name="Bret-Mestries E."/>
            <person name="Morien E."/>
            <person name="Nambeesan S."/>
            <person name="Nguyen T."/>
            <person name="Pegot-Espagnet P."/>
            <person name="Pouilly N."/>
            <person name="Raftis F."/>
            <person name="Sallet E."/>
            <person name="Schiex T."/>
            <person name="Thomas J."/>
            <person name="Vandecasteele C."/>
            <person name="Vares D."/>
            <person name="Vear F."/>
            <person name="Vautrin S."/>
            <person name="Crespi M."/>
            <person name="Mangin B."/>
            <person name="Burke J.M."/>
            <person name="Salse J."/>
            <person name="Munos S."/>
            <person name="Vincourt P."/>
            <person name="Rieseberg L.H."/>
            <person name="Langlade N.B."/>
        </authorList>
    </citation>
    <scope>NUCLEOTIDE SEQUENCE</scope>
    <source>
        <tissue evidence="2">Leaves</tissue>
    </source>
</reference>
<dbReference type="Proteomes" id="UP000215914">
    <property type="component" value="Unassembled WGS sequence"/>
</dbReference>
<evidence type="ECO:0000313" key="3">
    <source>
        <dbReference type="Proteomes" id="UP000215914"/>
    </source>
</evidence>
<comment type="caution">
    <text evidence="2">The sequence shown here is derived from an EMBL/GenBank/DDBJ whole genome shotgun (WGS) entry which is preliminary data.</text>
</comment>
<dbReference type="EMBL" id="MNCJ02000316">
    <property type="protein sequence ID" value="KAF5823015.1"/>
    <property type="molecule type" value="Genomic_DNA"/>
</dbReference>
<evidence type="ECO:0000313" key="2">
    <source>
        <dbReference type="EMBL" id="KAF5823015.1"/>
    </source>
</evidence>
<accession>A0A9K3JYE0</accession>
<proteinExistence type="predicted"/>
<feature type="transmembrane region" description="Helical" evidence="1">
    <location>
        <begin position="39"/>
        <end position="61"/>
    </location>
</feature>
<protein>
    <submittedName>
        <fullName evidence="2">Uncharacterized protein</fullName>
    </submittedName>
</protein>
<name>A0A9K3JYE0_HELAN</name>